<evidence type="ECO:0000256" key="1">
    <source>
        <dbReference type="SAM" id="Phobius"/>
    </source>
</evidence>
<organism evidence="2 3">
    <name type="scientific">Hoeflea olei</name>
    <dbReference type="NCBI Taxonomy" id="1480615"/>
    <lineage>
        <taxon>Bacteria</taxon>
        <taxon>Pseudomonadati</taxon>
        <taxon>Pseudomonadota</taxon>
        <taxon>Alphaproteobacteria</taxon>
        <taxon>Hyphomicrobiales</taxon>
        <taxon>Rhizobiaceae</taxon>
        <taxon>Hoeflea</taxon>
    </lineage>
</organism>
<feature type="transmembrane region" description="Helical" evidence="1">
    <location>
        <begin position="20"/>
        <end position="37"/>
    </location>
</feature>
<keyword evidence="1" id="KW-1133">Transmembrane helix</keyword>
<keyword evidence="3" id="KW-1185">Reference proteome</keyword>
<sequence>MRFYYNALRDYLAERLWLRPAGFGLIAVCVVAVATGIDQVIGQPFSFDIKRETIDGLLTIMATAMLTVSTFAVSVMLSAYVAAISASTPRAFSILVADSFSKQAISTFIGAFTFSVVGLIGLNVGFIQASGRILLFAATISVFILVVGTLIYWIDHVARISTVSSTIDKVASRATDMLTRHLTHPGHGGTPVYASAMPPDGALAVLSSFTGTVQFIDVAALSGVAEEHGLTVHVAVRLGDVIGQGRPIVWLYDGPLEAVDDDAKRAVSAAIRIGQSRHRSEDAVLALKTLSEIGDRALSPGINDPGTANDILDALLQVFSDATRASEQAGTAHQHPRVLVPIMDPEQVLTAAFEQIARDGASFVEVAVHLQHTLSAVADCLPAVWTEALREQSCRALDRAKGAMTHPHDIARVEAAATLAAG</sequence>
<reference evidence="2 3" key="1">
    <citation type="submission" date="2015-12" db="EMBL/GenBank/DDBJ databases">
        <authorList>
            <person name="Shamseldin A."/>
            <person name="Moawad H."/>
            <person name="Abd El-Rahim W.M."/>
            <person name="Sadowsky M.J."/>
        </authorList>
    </citation>
    <scope>NUCLEOTIDE SEQUENCE [LARGE SCALE GENOMIC DNA]</scope>
    <source>
        <strain evidence="2 3">JC234</strain>
    </source>
</reference>
<comment type="caution">
    <text evidence="2">The sequence shown here is derived from an EMBL/GenBank/DDBJ whole genome shotgun (WGS) entry which is preliminary data.</text>
</comment>
<dbReference type="Proteomes" id="UP000094795">
    <property type="component" value="Unassembled WGS sequence"/>
</dbReference>
<evidence type="ECO:0000313" key="3">
    <source>
        <dbReference type="Proteomes" id="UP000094795"/>
    </source>
</evidence>
<gene>
    <name evidence="2" type="ORF">AWJ14_20580</name>
</gene>
<dbReference type="RefSeq" id="WP_066175248.1">
    <property type="nucleotide sequence ID" value="NZ_LQZT01000003.1"/>
</dbReference>
<feature type="transmembrane region" description="Helical" evidence="1">
    <location>
        <begin position="104"/>
        <end position="126"/>
    </location>
</feature>
<dbReference type="STRING" id="1480615.AWJ14_20580"/>
<dbReference type="Pfam" id="PF10011">
    <property type="entry name" value="DUF2254"/>
    <property type="match status" value="1"/>
</dbReference>
<keyword evidence="1" id="KW-0812">Transmembrane</keyword>
<feature type="transmembrane region" description="Helical" evidence="1">
    <location>
        <begin position="57"/>
        <end position="84"/>
    </location>
</feature>
<dbReference type="InterPro" id="IPR018723">
    <property type="entry name" value="DUF2254_membrane"/>
</dbReference>
<name>A0A1C1YZ92_9HYPH</name>
<feature type="transmembrane region" description="Helical" evidence="1">
    <location>
        <begin position="133"/>
        <end position="154"/>
    </location>
</feature>
<proteinExistence type="predicted"/>
<accession>A0A1C1YZ92</accession>
<dbReference type="OrthoDB" id="2955631at2"/>
<evidence type="ECO:0000313" key="2">
    <source>
        <dbReference type="EMBL" id="OCW58792.1"/>
    </source>
</evidence>
<dbReference type="AlphaFoldDB" id="A0A1C1YZ92"/>
<dbReference type="EMBL" id="LQZT01000003">
    <property type="protein sequence ID" value="OCW58792.1"/>
    <property type="molecule type" value="Genomic_DNA"/>
</dbReference>
<keyword evidence="1" id="KW-0472">Membrane</keyword>
<evidence type="ECO:0008006" key="4">
    <source>
        <dbReference type="Google" id="ProtNLM"/>
    </source>
</evidence>
<protein>
    <recommendedName>
        <fullName evidence="4">DUF2254 domain-containing protein</fullName>
    </recommendedName>
</protein>